<evidence type="ECO:0000313" key="10">
    <source>
        <dbReference type="Proteomes" id="UP000623467"/>
    </source>
</evidence>
<keyword evidence="5" id="KW-0539">Nucleus</keyword>
<dbReference type="GO" id="GO:0090575">
    <property type="term" value="C:RNA polymerase II transcription regulator complex"/>
    <property type="evidence" value="ECO:0007669"/>
    <property type="project" value="TreeGrafter"/>
</dbReference>
<feature type="compositionally biased region" description="Acidic residues" evidence="7">
    <location>
        <begin position="164"/>
        <end position="183"/>
    </location>
</feature>
<evidence type="ECO:0000256" key="4">
    <source>
        <dbReference type="ARBA" id="ARBA00023163"/>
    </source>
</evidence>
<feature type="region of interest" description="Disordered" evidence="7">
    <location>
        <begin position="164"/>
        <end position="192"/>
    </location>
</feature>
<gene>
    <name evidence="9" type="ORF">MSAN_02072100</name>
</gene>
<reference evidence="9" key="1">
    <citation type="submission" date="2020-05" db="EMBL/GenBank/DDBJ databases">
        <title>Mycena genomes resolve the evolution of fungal bioluminescence.</title>
        <authorList>
            <person name="Tsai I.J."/>
        </authorList>
    </citation>
    <scope>NUCLEOTIDE SEQUENCE</scope>
    <source>
        <strain evidence="9">160909Yilan</strain>
    </source>
</reference>
<dbReference type="OrthoDB" id="8964853at2759"/>
<keyword evidence="10" id="KW-1185">Reference proteome</keyword>
<dbReference type="GO" id="GO:0003700">
    <property type="term" value="F:DNA-binding transcription factor activity"/>
    <property type="evidence" value="ECO:0007669"/>
    <property type="project" value="TreeGrafter"/>
</dbReference>
<feature type="compositionally biased region" description="Basic and acidic residues" evidence="7">
    <location>
        <begin position="50"/>
        <end position="61"/>
    </location>
</feature>
<dbReference type="GO" id="GO:0046983">
    <property type="term" value="F:protein dimerization activity"/>
    <property type="evidence" value="ECO:0007669"/>
    <property type="project" value="InterPro"/>
</dbReference>
<feature type="region of interest" description="Disordered" evidence="7">
    <location>
        <begin position="1"/>
        <end position="61"/>
    </location>
</feature>
<keyword evidence="3" id="KW-0010">Activator</keyword>
<feature type="compositionally biased region" description="Polar residues" evidence="7">
    <location>
        <begin position="28"/>
        <end position="39"/>
    </location>
</feature>
<feature type="region of interest" description="Disordered" evidence="7">
    <location>
        <begin position="270"/>
        <end position="349"/>
    </location>
</feature>
<evidence type="ECO:0000256" key="1">
    <source>
        <dbReference type="ARBA" id="ARBA00023015"/>
    </source>
</evidence>
<dbReference type="Proteomes" id="UP000623467">
    <property type="component" value="Unassembled WGS sequence"/>
</dbReference>
<feature type="coiled-coil region" evidence="6">
    <location>
        <begin position="111"/>
        <end position="138"/>
    </location>
</feature>
<evidence type="ECO:0000313" key="9">
    <source>
        <dbReference type="EMBL" id="KAF7341733.1"/>
    </source>
</evidence>
<evidence type="ECO:0000256" key="7">
    <source>
        <dbReference type="SAM" id="MobiDB-lite"/>
    </source>
</evidence>
<dbReference type="CDD" id="cd00083">
    <property type="entry name" value="bHLH_SF"/>
    <property type="match status" value="1"/>
</dbReference>
<dbReference type="InterPro" id="IPR011598">
    <property type="entry name" value="bHLH_dom"/>
</dbReference>
<keyword evidence="1" id="KW-0805">Transcription regulation</keyword>
<feature type="compositionally biased region" description="Basic and acidic residues" evidence="7">
    <location>
        <begin position="339"/>
        <end position="349"/>
    </location>
</feature>
<dbReference type="SMART" id="SM00353">
    <property type="entry name" value="HLH"/>
    <property type="match status" value="1"/>
</dbReference>
<dbReference type="GO" id="GO:0003677">
    <property type="term" value="F:DNA binding"/>
    <property type="evidence" value="ECO:0007669"/>
    <property type="project" value="UniProtKB-KW"/>
</dbReference>
<dbReference type="EMBL" id="JACAZH010000027">
    <property type="protein sequence ID" value="KAF7341733.1"/>
    <property type="molecule type" value="Genomic_DNA"/>
</dbReference>
<dbReference type="Gene3D" id="4.10.280.10">
    <property type="entry name" value="Helix-loop-helix DNA-binding domain"/>
    <property type="match status" value="1"/>
</dbReference>
<sequence length="349" mass="39289">MAVPHVDASPSDTTQPAIAIPGLPEGIKSSTSTFDSISGVTRPPAKLARQRSDAARRASHNAVERLRRENLNARFLELAGLLPNLSNIRRPTKSRIVNSCIAHVHASRRHRFLASQQLRALRDECDSLRREANDWRERAGVMPLSPPHRGEIFEMILAGAELALDEPDGGSGGEDDDYGDEDGGSGARYTHDDPARLHRHRPFHAHPDTQVHPGQFQSPFAHNLPSQSFHSAGAHDGAWRDEHPWYDDHLPPHSAHEPVMRHPYMHRLQTIPHPHRHPPPPPHPQLTSPEQHPSPGDLSPLFPSPEYPYDPFAQHQFPHGQQQIFLQDGQKWEFVPHTPTERLQRKSTR</sequence>
<dbReference type="InterPro" id="IPR036638">
    <property type="entry name" value="HLH_DNA-bd_sf"/>
</dbReference>
<evidence type="ECO:0000256" key="3">
    <source>
        <dbReference type="ARBA" id="ARBA00023159"/>
    </source>
</evidence>
<evidence type="ECO:0000256" key="5">
    <source>
        <dbReference type="ARBA" id="ARBA00023242"/>
    </source>
</evidence>
<comment type="caution">
    <text evidence="9">The sequence shown here is derived from an EMBL/GenBank/DDBJ whole genome shotgun (WGS) entry which is preliminary data.</text>
</comment>
<dbReference type="PANTHER" id="PTHR10328:SF3">
    <property type="entry name" value="PROTEIN MAX"/>
    <property type="match status" value="1"/>
</dbReference>
<keyword evidence="2" id="KW-0238">DNA-binding</keyword>
<dbReference type="PROSITE" id="PS50888">
    <property type="entry name" value="BHLH"/>
    <property type="match status" value="1"/>
</dbReference>
<dbReference type="GO" id="GO:0045944">
    <property type="term" value="P:positive regulation of transcription by RNA polymerase II"/>
    <property type="evidence" value="ECO:0007669"/>
    <property type="project" value="TreeGrafter"/>
</dbReference>
<accession>A0A8H6XHQ8</accession>
<name>A0A8H6XHQ8_9AGAR</name>
<dbReference type="AlphaFoldDB" id="A0A8H6XHQ8"/>
<evidence type="ECO:0000256" key="2">
    <source>
        <dbReference type="ARBA" id="ARBA00023125"/>
    </source>
</evidence>
<feature type="domain" description="BHLH" evidence="8">
    <location>
        <begin position="55"/>
        <end position="107"/>
    </location>
</feature>
<keyword evidence="4" id="KW-0804">Transcription</keyword>
<protein>
    <submittedName>
        <fullName evidence="9">Macrophage erythroblast attacher isoform 1</fullName>
    </submittedName>
</protein>
<dbReference type="Pfam" id="PF00010">
    <property type="entry name" value="HLH"/>
    <property type="match status" value="1"/>
</dbReference>
<proteinExistence type="predicted"/>
<keyword evidence="6" id="KW-0175">Coiled coil</keyword>
<evidence type="ECO:0000256" key="6">
    <source>
        <dbReference type="SAM" id="Coils"/>
    </source>
</evidence>
<organism evidence="9 10">
    <name type="scientific">Mycena sanguinolenta</name>
    <dbReference type="NCBI Taxonomy" id="230812"/>
    <lineage>
        <taxon>Eukaryota</taxon>
        <taxon>Fungi</taxon>
        <taxon>Dikarya</taxon>
        <taxon>Basidiomycota</taxon>
        <taxon>Agaricomycotina</taxon>
        <taxon>Agaricomycetes</taxon>
        <taxon>Agaricomycetidae</taxon>
        <taxon>Agaricales</taxon>
        <taxon>Marasmiineae</taxon>
        <taxon>Mycenaceae</taxon>
        <taxon>Mycena</taxon>
    </lineage>
</organism>
<evidence type="ECO:0000259" key="8">
    <source>
        <dbReference type="PROSITE" id="PS50888"/>
    </source>
</evidence>
<dbReference type="SUPFAM" id="SSF47459">
    <property type="entry name" value="HLH, helix-loop-helix DNA-binding domain"/>
    <property type="match status" value="1"/>
</dbReference>
<dbReference type="PANTHER" id="PTHR10328">
    <property type="entry name" value="PROTEIN MAX MYC-ASSOCIATED FACTOR X"/>
    <property type="match status" value="1"/>
</dbReference>